<feature type="region of interest" description="Disordered" evidence="1">
    <location>
        <begin position="408"/>
        <end position="435"/>
    </location>
</feature>
<dbReference type="EMBL" id="JANBVN010000123">
    <property type="protein sequence ID" value="KAJ9142304.1"/>
    <property type="molecule type" value="Genomic_DNA"/>
</dbReference>
<accession>A0AA38VR62</accession>
<evidence type="ECO:0000313" key="2">
    <source>
        <dbReference type="EMBL" id="KAJ9142304.1"/>
    </source>
</evidence>
<comment type="caution">
    <text evidence="2">The sequence shown here is derived from an EMBL/GenBank/DDBJ whole genome shotgun (WGS) entry which is preliminary data.</text>
</comment>
<name>A0AA38VR62_9PEZI</name>
<gene>
    <name evidence="2" type="ORF">NKR19_g7249</name>
</gene>
<evidence type="ECO:0000313" key="3">
    <source>
        <dbReference type="Proteomes" id="UP001174691"/>
    </source>
</evidence>
<sequence length="543" mass="60735">MPIKVLDLGDLQVTSRNTNLCLLLTTSMTLDIPPSIDEQMALPDWTEMAENGQLWISKASACRLEVAASVQGIEPYESPSTLPHYITDAIGNCTIWEDLSLKLRKESFRPLEEARPDAYASFVINHPDLSSDCLSPKDIPCAKLQAVTFEICYGPRPRRKPRKKSSKRRKIVVPERSQVQAEFGLRRRSRPTYADSDTNDDEEEDNGKGRLKRKAPALRSQDSGIGLGSQDTSQAKRKELTPEEVRADISLLTRAALSKLLGLNKVTPGVRFGDMAGPSLIGIAPAVFNIRYLQAFASRAEHIPWIAGCLSSLDAESPSLRAKLQSLTEGSLDRDQAAEVEKRLHILVQRGLDVPPIAPPKRRVDTRAAEQEDSISQQPESLLGQDTQEPWSQDALHSQQLEPALEQDSFGPWSQGAFPEESQPINGISDDEGQLPPDGLLYMQRIYHARQQQFTGIPLQPRQERFPGVQLEPQQQQQFGGFELELPNSWQYSQQLGTEWLDLSQARYIMDENGKRITFEDLDDEEYSYELIPLGSDDLPVPG</sequence>
<keyword evidence="3" id="KW-1185">Reference proteome</keyword>
<protein>
    <submittedName>
        <fullName evidence="2">Uncharacterized protein</fullName>
    </submittedName>
</protein>
<evidence type="ECO:0000256" key="1">
    <source>
        <dbReference type="SAM" id="MobiDB-lite"/>
    </source>
</evidence>
<feature type="compositionally biased region" description="Polar residues" evidence="1">
    <location>
        <begin position="374"/>
        <end position="395"/>
    </location>
</feature>
<organism evidence="2 3">
    <name type="scientific">Coniochaeta hoffmannii</name>
    <dbReference type="NCBI Taxonomy" id="91930"/>
    <lineage>
        <taxon>Eukaryota</taxon>
        <taxon>Fungi</taxon>
        <taxon>Dikarya</taxon>
        <taxon>Ascomycota</taxon>
        <taxon>Pezizomycotina</taxon>
        <taxon>Sordariomycetes</taxon>
        <taxon>Sordariomycetidae</taxon>
        <taxon>Coniochaetales</taxon>
        <taxon>Coniochaetaceae</taxon>
        <taxon>Coniochaeta</taxon>
    </lineage>
</organism>
<feature type="region of interest" description="Disordered" evidence="1">
    <location>
        <begin position="357"/>
        <end position="395"/>
    </location>
</feature>
<dbReference type="AlphaFoldDB" id="A0AA38VR62"/>
<reference evidence="2" key="1">
    <citation type="submission" date="2022-07" db="EMBL/GenBank/DDBJ databases">
        <title>Fungi with potential for degradation of polypropylene.</title>
        <authorList>
            <person name="Gostincar C."/>
        </authorList>
    </citation>
    <scope>NUCLEOTIDE SEQUENCE</scope>
    <source>
        <strain evidence="2">EXF-13287</strain>
    </source>
</reference>
<proteinExistence type="predicted"/>
<dbReference type="Proteomes" id="UP001174691">
    <property type="component" value="Unassembled WGS sequence"/>
</dbReference>
<feature type="region of interest" description="Disordered" evidence="1">
    <location>
        <begin position="180"/>
        <end position="241"/>
    </location>
</feature>